<dbReference type="Proteomes" id="UP000001610">
    <property type="component" value="Unassembled WGS sequence"/>
</dbReference>
<sequence>MTKLLMKQQAPRQRLVKLQHAIDTIGKADRKCICIAHHLSLFLWAAIVYIFREARRGAEVDVQVAPHRLPRTNQPPRVSPGYDVTIFHFARSLSIEAKLTSWGCWAAKAKEAKRLSPAAAAARTSKW</sequence>
<evidence type="ECO:0000313" key="1">
    <source>
        <dbReference type="EMBL" id="EGX88342.1"/>
    </source>
</evidence>
<name>G3JR46_CORMM</name>
<dbReference type="HOGENOM" id="CLU_1970465_0_0_1"/>
<organism evidence="1 2">
    <name type="scientific">Cordyceps militaris (strain CM01)</name>
    <name type="common">Caterpillar fungus</name>
    <dbReference type="NCBI Taxonomy" id="983644"/>
    <lineage>
        <taxon>Eukaryota</taxon>
        <taxon>Fungi</taxon>
        <taxon>Dikarya</taxon>
        <taxon>Ascomycota</taxon>
        <taxon>Pezizomycotina</taxon>
        <taxon>Sordariomycetes</taxon>
        <taxon>Hypocreomycetidae</taxon>
        <taxon>Hypocreales</taxon>
        <taxon>Cordycipitaceae</taxon>
        <taxon>Cordyceps</taxon>
    </lineage>
</organism>
<dbReference type="AlphaFoldDB" id="G3JR46"/>
<proteinExistence type="predicted"/>
<dbReference type="KEGG" id="cmt:CCM_08385"/>
<reference evidence="1 2" key="1">
    <citation type="journal article" date="2011" name="Genome Biol.">
        <title>Genome sequence of the insect pathogenic fungus Cordyceps militaris, a valued traditional Chinese medicine.</title>
        <authorList>
            <person name="Zheng P."/>
            <person name="Xia Y."/>
            <person name="Xiao G."/>
            <person name="Xiong C."/>
            <person name="Hu X."/>
            <person name="Zhang S."/>
            <person name="Zheng H."/>
            <person name="Huang Y."/>
            <person name="Zhou Y."/>
            <person name="Wang S."/>
            <person name="Zhao G.P."/>
            <person name="Liu X."/>
            <person name="St Leger R.J."/>
            <person name="Wang C."/>
        </authorList>
    </citation>
    <scope>NUCLEOTIDE SEQUENCE [LARGE SCALE GENOMIC DNA]</scope>
    <source>
        <strain evidence="1 2">CM01</strain>
    </source>
</reference>
<dbReference type="EMBL" id="JH126405">
    <property type="protein sequence ID" value="EGX88342.1"/>
    <property type="molecule type" value="Genomic_DNA"/>
</dbReference>
<keyword evidence="2" id="KW-1185">Reference proteome</keyword>
<evidence type="ECO:0000313" key="2">
    <source>
        <dbReference type="Proteomes" id="UP000001610"/>
    </source>
</evidence>
<protein>
    <submittedName>
        <fullName evidence="1">Uncharacterized protein</fullName>
    </submittedName>
</protein>
<dbReference type="RefSeq" id="XP_006673587.1">
    <property type="nucleotide sequence ID" value="XM_006673524.1"/>
</dbReference>
<gene>
    <name evidence="1" type="ORF">CCM_08385</name>
</gene>
<dbReference type="VEuPathDB" id="FungiDB:CCM_08385"/>
<dbReference type="InParanoid" id="G3JR46"/>
<accession>G3JR46</accession>
<dbReference type="GeneID" id="18170393"/>